<feature type="region of interest" description="Disordered" evidence="1">
    <location>
        <begin position="274"/>
        <end position="301"/>
    </location>
</feature>
<organism evidence="2 3">
    <name type="scientific">Portibacter lacus</name>
    <dbReference type="NCBI Taxonomy" id="1099794"/>
    <lineage>
        <taxon>Bacteria</taxon>
        <taxon>Pseudomonadati</taxon>
        <taxon>Bacteroidota</taxon>
        <taxon>Saprospiria</taxon>
        <taxon>Saprospirales</taxon>
        <taxon>Haliscomenobacteraceae</taxon>
        <taxon>Portibacter</taxon>
    </lineage>
</organism>
<sequence length="301" mass="33964">MAQHTRSELYKIYKGGFHDKAFEHLVDSALNIKDDGLGINPEQGLVLTAKGPSKKLASFYQRISDKSTPLWSISLDNERGGKGLNFLEGDTSRLFIKEGGRVGINTENPNYQLDVNGLIAVKGIVGAYASGKALADSKWHTMAKMTNLDGCQAYEIIAHIVDEKDKRFGLTIGTVLMTYGKRGYKTKVISVESANRWLFGRFWNKIKFRWIIDDLNTEPGKLKYMCQIKTKGHYGMKDGQPKEIFYRIKRIWDMDYELEAYPKTNWEETKIARPVSSSGNVSGRQEAVPVKRSGGIAIKRK</sequence>
<reference evidence="2" key="1">
    <citation type="journal article" date="2014" name="Int. J. Syst. Evol. Microbiol.">
        <title>Complete genome sequence of Corynebacterium casei LMG S-19264T (=DSM 44701T), isolated from a smear-ripened cheese.</title>
        <authorList>
            <consortium name="US DOE Joint Genome Institute (JGI-PGF)"/>
            <person name="Walter F."/>
            <person name="Albersmeier A."/>
            <person name="Kalinowski J."/>
            <person name="Ruckert C."/>
        </authorList>
    </citation>
    <scope>NUCLEOTIDE SEQUENCE</scope>
    <source>
        <strain evidence="2">NBRC 108769</strain>
    </source>
</reference>
<reference evidence="2" key="2">
    <citation type="submission" date="2023-01" db="EMBL/GenBank/DDBJ databases">
        <title>Draft genome sequence of Portibacter lacus strain NBRC 108769.</title>
        <authorList>
            <person name="Sun Q."/>
            <person name="Mori K."/>
        </authorList>
    </citation>
    <scope>NUCLEOTIDE SEQUENCE</scope>
    <source>
        <strain evidence="2">NBRC 108769</strain>
    </source>
</reference>
<evidence type="ECO:0000313" key="3">
    <source>
        <dbReference type="Proteomes" id="UP001156666"/>
    </source>
</evidence>
<evidence type="ECO:0000313" key="2">
    <source>
        <dbReference type="EMBL" id="GLR16713.1"/>
    </source>
</evidence>
<dbReference type="RefSeq" id="WP_235291097.1">
    <property type="nucleotide sequence ID" value="NZ_BSOH01000007.1"/>
</dbReference>
<accession>A0AA37SQF9</accession>
<gene>
    <name evidence="2" type="ORF">GCM10007940_13280</name>
</gene>
<evidence type="ECO:0000256" key="1">
    <source>
        <dbReference type="SAM" id="MobiDB-lite"/>
    </source>
</evidence>
<protein>
    <submittedName>
        <fullName evidence="2">Uncharacterized protein</fullName>
    </submittedName>
</protein>
<dbReference type="Proteomes" id="UP001156666">
    <property type="component" value="Unassembled WGS sequence"/>
</dbReference>
<dbReference type="AlphaFoldDB" id="A0AA37SQF9"/>
<comment type="caution">
    <text evidence="2">The sequence shown here is derived from an EMBL/GenBank/DDBJ whole genome shotgun (WGS) entry which is preliminary data.</text>
</comment>
<proteinExistence type="predicted"/>
<dbReference type="EMBL" id="BSOH01000007">
    <property type="protein sequence ID" value="GLR16713.1"/>
    <property type="molecule type" value="Genomic_DNA"/>
</dbReference>
<name>A0AA37SQF9_9BACT</name>
<keyword evidence="3" id="KW-1185">Reference proteome</keyword>